<dbReference type="Proteomes" id="UP001056120">
    <property type="component" value="Linkage Group LG19"/>
</dbReference>
<organism evidence="1 2">
    <name type="scientific">Smallanthus sonchifolius</name>
    <dbReference type="NCBI Taxonomy" id="185202"/>
    <lineage>
        <taxon>Eukaryota</taxon>
        <taxon>Viridiplantae</taxon>
        <taxon>Streptophyta</taxon>
        <taxon>Embryophyta</taxon>
        <taxon>Tracheophyta</taxon>
        <taxon>Spermatophyta</taxon>
        <taxon>Magnoliopsida</taxon>
        <taxon>eudicotyledons</taxon>
        <taxon>Gunneridae</taxon>
        <taxon>Pentapetalae</taxon>
        <taxon>asterids</taxon>
        <taxon>campanulids</taxon>
        <taxon>Asterales</taxon>
        <taxon>Asteraceae</taxon>
        <taxon>Asteroideae</taxon>
        <taxon>Heliantheae alliance</taxon>
        <taxon>Millerieae</taxon>
        <taxon>Smallanthus</taxon>
    </lineage>
</organism>
<sequence>MGCCLTTTAAADLKTHEKTRDTSPPGSGEETVKEVLSETPVTLNKPPPINSTPTNITAKDDVVQMTHGFFNLKNNSGGQNDVVQKAKNLNEENASEVSSEMYTYTGSLSAATTTTVGTGIGIDEDGEVTQKVKKAPPVKIVSRRQPPEKRGVRPPSPARRLVSRSTDRNPQLTSRTITTAQRSRNVVSSNVVRREPCRRSRSPAVRGEAGRIRRVKEKSPVENSGKRVPVKNTNDVGVMPMPEPEINELLDNPLVSLECFIFL</sequence>
<reference evidence="1 2" key="2">
    <citation type="journal article" date="2022" name="Mol. Ecol. Resour.">
        <title>The genomes of chicory, endive, great burdock and yacon provide insights into Asteraceae paleo-polyploidization history and plant inulin production.</title>
        <authorList>
            <person name="Fan W."/>
            <person name="Wang S."/>
            <person name="Wang H."/>
            <person name="Wang A."/>
            <person name="Jiang F."/>
            <person name="Liu H."/>
            <person name="Zhao H."/>
            <person name="Xu D."/>
            <person name="Zhang Y."/>
        </authorList>
    </citation>
    <scope>NUCLEOTIDE SEQUENCE [LARGE SCALE GENOMIC DNA]</scope>
    <source>
        <strain evidence="2">cv. Yunnan</strain>
        <tissue evidence="1">Leaves</tissue>
    </source>
</reference>
<dbReference type="EMBL" id="CM042036">
    <property type="protein sequence ID" value="KAI3745017.1"/>
    <property type="molecule type" value="Genomic_DNA"/>
</dbReference>
<name>A0ACB9DFE2_9ASTR</name>
<gene>
    <name evidence="1" type="ORF">L1987_58117</name>
</gene>
<keyword evidence="2" id="KW-1185">Reference proteome</keyword>
<comment type="caution">
    <text evidence="1">The sequence shown here is derived from an EMBL/GenBank/DDBJ whole genome shotgun (WGS) entry which is preliminary data.</text>
</comment>
<reference evidence="2" key="1">
    <citation type="journal article" date="2022" name="Mol. Ecol. Resour.">
        <title>The genomes of chicory, endive, great burdock and yacon provide insights into Asteraceae palaeo-polyploidization history and plant inulin production.</title>
        <authorList>
            <person name="Fan W."/>
            <person name="Wang S."/>
            <person name="Wang H."/>
            <person name="Wang A."/>
            <person name="Jiang F."/>
            <person name="Liu H."/>
            <person name="Zhao H."/>
            <person name="Xu D."/>
            <person name="Zhang Y."/>
        </authorList>
    </citation>
    <scope>NUCLEOTIDE SEQUENCE [LARGE SCALE GENOMIC DNA]</scope>
    <source>
        <strain evidence="2">cv. Yunnan</strain>
    </source>
</reference>
<protein>
    <submittedName>
        <fullName evidence="1">Uncharacterized protein</fullName>
    </submittedName>
</protein>
<evidence type="ECO:0000313" key="1">
    <source>
        <dbReference type="EMBL" id="KAI3745017.1"/>
    </source>
</evidence>
<evidence type="ECO:0000313" key="2">
    <source>
        <dbReference type="Proteomes" id="UP001056120"/>
    </source>
</evidence>
<accession>A0ACB9DFE2</accession>
<proteinExistence type="predicted"/>